<dbReference type="GO" id="GO:0005634">
    <property type="term" value="C:nucleus"/>
    <property type="evidence" value="ECO:0007669"/>
    <property type="project" value="UniProtKB-SubCell"/>
</dbReference>
<dbReference type="InterPro" id="IPR044810">
    <property type="entry name" value="WRKY_plant"/>
</dbReference>
<dbReference type="EMBL" id="CP093346">
    <property type="protein sequence ID" value="WOG97374.1"/>
    <property type="molecule type" value="Genomic_DNA"/>
</dbReference>
<dbReference type="InterPro" id="IPR003657">
    <property type="entry name" value="WRKY_dom"/>
</dbReference>
<evidence type="ECO:0000256" key="4">
    <source>
        <dbReference type="ARBA" id="ARBA00023163"/>
    </source>
</evidence>
<evidence type="ECO:0000313" key="9">
    <source>
        <dbReference type="Proteomes" id="UP000077755"/>
    </source>
</evidence>
<evidence type="ECO:0000256" key="1">
    <source>
        <dbReference type="ARBA" id="ARBA00004123"/>
    </source>
</evidence>
<evidence type="ECO:0000256" key="5">
    <source>
        <dbReference type="ARBA" id="ARBA00023242"/>
    </source>
</evidence>
<dbReference type="AlphaFoldDB" id="A0AAF0WXG7"/>
<keyword evidence="4" id="KW-0804">Transcription</keyword>
<feature type="region of interest" description="Disordered" evidence="6">
    <location>
        <begin position="83"/>
        <end position="113"/>
    </location>
</feature>
<evidence type="ECO:0000256" key="3">
    <source>
        <dbReference type="ARBA" id="ARBA00023125"/>
    </source>
</evidence>
<dbReference type="Pfam" id="PF03106">
    <property type="entry name" value="WRKY"/>
    <property type="match status" value="1"/>
</dbReference>
<dbReference type="PANTHER" id="PTHR31221:SF343">
    <property type="entry name" value="WRKY TRANSCRIPTION FACTOR 4-RELATED"/>
    <property type="match status" value="1"/>
</dbReference>
<keyword evidence="9" id="KW-1185">Reference proteome</keyword>
<name>A0AAF0WXG7_DAUCS</name>
<evidence type="ECO:0000256" key="6">
    <source>
        <dbReference type="SAM" id="MobiDB-lite"/>
    </source>
</evidence>
<feature type="compositionally biased region" description="Low complexity" evidence="6">
    <location>
        <begin position="85"/>
        <end position="94"/>
    </location>
</feature>
<gene>
    <name evidence="8" type="ORF">DCAR_0416714</name>
</gene>
<reference evidence="8" key="1">
    <citation type="journal article" date="2016" name="Nat. Genet.">
        <title>A high-quality carrot genome assembly provides new insights into carotenoid accumulation and asterid genome evolution.</title>
        <authorList>
            <person name="Iorizzo M."/>
            <person name="Ellison S."/>
            <person name="Senalik D."/>
            <person name="Zeng P."/>
            <person name="Satapoomin P."/>
            <person name="Huang J."/>
            <person name="Bowman M."/>
            <person name="Iovene M."/>
            <person name="Sanseverino W."/>
            <person name="Cavagnaro P."/>
            <person name="Yildiz M."/>
            <person name="Macko-Podgorni A."/>
            <person name="Moranska E."/>
            <person name="Grzebelus E."/>
            <person name="Grzebelus D."/>
            <person name="Ashrafi H."/>
            <person name="Zheng Z."/>
            <person name="Cheng S."/>
            <person name="Spooner D."/>
            <person name="Van Deynze A."/>
            <person name="Simon P."/>
        </authorList>
    </citation>
    <scope>NUCLEOTIDE SEQUENCE</scope>
    <source>
        <tissue evidence="8">Leaf</tissue>
    </source>
</reference>
<comment type="subcellular location">
    <subcellularLocation>
        <location evidence="1">Nucleus</location>
    </subcellularLocation>
</comment>
<evidence type="ECO:0000256" key="2">
    <source>
        <dbReference type="ARBA" id="ARBA00023015"/>
    </source>
</evidence>
<organism evidence="8 9">
    <name type="scientific">Daucus carota subsp. sativus</name>
    <name type="common">Carrot</name>
    <dbReference type="NCBI Taxonomy" id="79200"/>
    <lineage>
        <taxon>Eukaryota</taxon>
        <taxon>Viridiplantae</taxon>
        <taxon>Streptophyta</taxon>
        <taxon>Embryophyta</taxon>
        <taxon>Tracheophyta</taxon>
        <taxon>Spermatophyta</taxon>
        <taxon>Magnoliopsida</taxon>
        <taxon>eudicotyledons</taxon>
        <taxon>Gunneridae</taxon>
        <taxon>Pentapetalae</taxon>
        <taxon>asterids</taxon>
        <taxon>campanulids</taxon>
        <taxon>Apiales</taxon>
        <taxon>Apiaceae</taxon>
        <taxon>Apioideae</taxon>
        <taxon>Scandiceae</taxon>
        <taxon>Daucinae</taxon>
        <taxon>Daucus</taxon>
        <taxon>Daucus sect. Daucus</taxon>
    </lineage>
</organism>
<keyword evidence="5" id="KW-0539">Nucleus</keyword>
<reference evidence="8" key="2">
    <citation type="submission" date="2022-03" db="EMBL/GenBank/DDBJ databases">
        <title>Draft title - Genomic analysis of global carrot germplasm unveils the trajectory of domestication and the origin of high carotenoid orange carrot.</title>
        <authorList>
            <person name="Iorizzo M."/>
            <person name="Ellison S."/>
            <person name="Senalik D."/>
            <person name="Macko-Podgorni A."/>
            <person name="Grzebelus D."/>
            <person name="Bostan H."/>
            <person name="Rolling W."/>
            <person name="Curaba J."/>
            <person name="Simon P."/>
        </authorList>
    </citation>
    <scope>NUCLEOTIDE SEQUENCE</scope>
    <source>
        <tissue evidence="8">Leaf</tissue>
    </source>
</reference>
<dbReference type="InterPro" id="IPR036576">
    <property type="entry name" value="WRKY_dom_sf"/>
</dbReference>
<protein>
    <recommendedName>
        <fullName evidence="7">WRKY domain-containing protein</fullName>
    </recommendedName>
</protein>
<sequence length="164" mass="18211">MEFRRPFNCSQVSFCSTIFILSGTSTSYGSGFTMITKFTGSQPQNQLEYPSSAAPAVSFPQFTASVSTTSAYQQMLTSVPDHSLLKQSSQLSQSDDMRSQPSSSTVDKPADDGYNLRSRYKCTHSNCPVKKIVERALDGQVPEIVYKGQHNLERPQANKHRKDI</sequence>
<evidence type="ECO:0000259" key="7">
    <source>
        <dbReference type="PROSITE" id="PS50811"/>
    </source>
</evidence>
<dbReference type="SUPFAM" id="SSF118290">
    <property type="entry name" value="WRKY DNA-binding domain"/>
    <property type="match status" value="1"/>
</dbReference>
<proteinExistence type="predicted"/>
<keyword evidence="2" id="KW-0805">Transcription regulation</keyword>
<dbReference type="GO" id="GO:0003700">
    <property type="term" value="F:DNA-binding transcription factor activity"/>
    <property type="evidence" value="ECO:0007669"/>
    <property type="project" value="InterPro"/>
</dbReference>
<dbReference type="SMART" id="SM00774">
    <property type="entry name" value="WRKY"/>
    <property type="match status" value="1"/>
</dbReference>
<dbReference type="Gene3D" id="2.20.25.80">
    <property type="entry name" value="WRKY domain"/>
    <property type="match status" value="1"/>
</dbReference>
<dbReference type="PROSITE" id="PS50811">
    <property type="entry name" value="WRKY"/>
    <property type="match status" value="1"/>
</dbReference>
<dbReference type="PANTHER" id="PTHR31221">
    <property type="entry name" value="WRKY TRANSCRIPTION FACTOR PROTEIN 1-RELATED"/>
    <property type="match status" value="1"/>
</dbReference>
<dbReference type="Proteomes" id="UP000077755">
    <property type="component" value="Chromosome 4"/>
</dbReference>
<dbReference type="GO" id="GO:0043565">
    <property type="term" value="F:sequence-specific DNA binding"/>
    <property type="evidence" value="ECO:0007669"/>
    <property type="project" value="InterPro"/>
</dbReference>
<feature type="domain" description="WRKY" evidence="7">
    <location>
        <begin position="108"/>
        <end position="155"/>
    </location>
</feature>
<accession>A0AAF0WXG7</accession>
<keyword evidence="3" id="KW-0238">DNA-binding</keyword>
<evidence type="ECO:0000313" key="8">
    <source>
        <dbReference type="EMBL" id="WOG97374.1"/>
    </source>
</evidence>